<dbReference type="SUPFAM" id="SSF55469">
    <property type="entry name" value="FMN-dependent nitroreductase-like"/>
    <property type="match status" value="1"/>
</dbReference>
<evidence type="ECO:0000313" key="5">
    <source>
        <dbReference type="EMBL" id="GAA2357530.1"/>
    </source>
</evidence>
<dbReference type="PANTHER" id="PTHR43673">
    <property type="entry name" value="NAD(P)H NITROREDUCTASE YDGI-RELATED"/>
    <property type="match status" value="1"/>
</dbReference>
<organism evidence="5 6">
    <name type="scientific">Dactylosporangium salmoneum</name>
    <dbReference type="NCBI Taxonomy" id="53361"/>
    <lineage>
        <taxon>Bacteria</taxon>
        <taxon>Bacillati</taxon>
        <taxon>Actinomycetota</taxon>
        <taxon>Actinomycetes</taxon>
        <taxon>Micromonosporales</taxon>
        <taxon>Micromonosporaceae</taxon>
        <taxon>Dactylosporangium</taxon>
    </lineage>
</organism>
<accession>A0ABP5TNF4</accession>
<dbReference type="RefSeq" id="WP_344615004.1">
    <property type="nucleotide sequence ID" value="NZ_BAAARV010000040.1"/>
</dbReference>
<name>A0ABP5TNF4_9ACTN</name>
<protein>
    <recommendedName>
        <fullName evidence="4">Nitroreductase domain-containing protein</fullName>
    </recommendedName>
</protein>
<dbReference type="InterPro" id="IPR000415">
    <property type="entry name" value="Nitroreductase-like"/>
</dbReference>
<dbReference type="InterPro" id="IPR029479">
    <property type="entry name" value="Nitroreductase"/>
</dbReference>
<dbReference type="EMBL" id="BAAARV010000040">
    <property type="protein sequence ID" value="GAA2357530.1"/>
    <property type="molecule type" value="Genomic_DNA"/>
</dbReference>
<proteinExistence type="inferred from homology"/>
<dbReference type="Proteomes" id="UP001501444">
    <property type="component" value="Unassembled WGS sequence"/>
</dbReference>
<dbReference type="Pfam" id="PF00881">
    <property type="entry name" value="Nitroreductase"/>
    <property type="match status" value="1"/>
</dbReference>
<evidence type="ECO:0000256" key="2">
    <source>
        <dbReference type="ARBA" id="ARBA00023002"/>
    </source>
</evidence>
<keyword evidence="6" id="KW-1185">Reference proteome</keyword>
<keyword evidence="2" id="KW-0560">Oxidoreductase</keyword>
<reference evidence="6" key="1">
    <citation type="journal article" date="2019" name="Int. J. Syst. Evol. Microbiol.">
        <title>The Global Catalogue of Microorganisms (GCM) 10K type strain sequencing project: providing services to taxonomists for standard genome sequencing and annotation.</title>
        <authorList>
            <consortium name="The Broad Institute Genomics Platform"/>
            <consortium name="The Broad Institute Genome Sequencing Center for Infectious Disease"/>
            <person name="Wu L."/>
            <person name="Ma J."/>
        </authorList>
    </citation>
    <scope>NUCLEOTIDE SEQUENCE [LARGE SCALE GENOMIC DNA]</scope>
    <source>
        <strain evidence="6">JCM 3272</strain>
    </source>
</reference>
<dbReference type="Gene3D" id="3.40.109.10">
    <property type="entry name" value="NADH Oxidase"/>
    <property type="match status" value="1"/>
</dbReference>
<feature type="region of interest" description="Disordered" evidence="3">
    <location>
        <begin position="150"/>
        <end position="174"/>
    </location>
</feature>
<evidence type="ECO:0000259" key="4">
    <source>
        <dbReference type="Pfam" id="PF00881"/>
    </source>
</evidence>
<evidence type="ECO:0000313" key="6">
    <source>
        <dbReference type="Proteomes" id="UP001501444"/>
    </source>
</evidence>
<dbReference type="CDD" id="cd02062">
    <property type="entry name" value="Nitro_FMN_reductase"/>
    <property type="match status" value="1"/>
</dbReference>
<feature type="domain" description="Nitroreductase" evidence="4">
    <location>
        <begin position="8"/>
        <end position="75"/>
    </location>
</feature>
<sequence>METWDALTARRNVRQYRPEPIAEAHLRRILEAGWRAPSASNRQHRDFVVVTERDQLHRLATVWRGAQHIAGAAAAVALVVPAAGDERTRLVDQFDLGQAAFAILLAAADLGIGTGHSSVGDQDEARRILGVPAGHTVSYLIGLGHPADRPLRPIARPDRRPFDDVAHRGQWRAS</sequence>
<dbReference type="PANTHER" id="PTHR43673:SF10">
    <property type="entry name" value="NADH DEHYDROGENASE_NAD(P)H NITROREDUCTASE XCC3605-RELATED"/>
    <property type="match status" value="1"/>
</dbReference>
<feature type="compositionally biased region" description="Basic and acidic residues" evidence="3">
    <location>
        <begin position="150"/>
        <end position="167"/>
    </location>
</feature>
<comment type="similarity">
    <text evidence="1">Belongs to the nitroreductase family.</text>
</comment>
<evidence type="ECO:0000256" key="3">
    <source>
        <dbReference type="SAM" id="MobiDB-lite"/>
    </source>
</evidence>
<evidence type="ECO:0000256" key="1">
    <source>
        <dbReference type="ARBA" id="ARBA00007118"/>
    </source>
</evidence>
<gene>
    <name evidence="5" type="ORF">GCM10010170_050890</name>
</gene>
<comment type="caution">
    <text evidence="5">The sequence shown here is derived from an EMBL/GenBank/DDBJ whole genome shotgun (WGS) entry which is preliminary data.</text>
</comment>